<dbReference type="InterPro" id="IPR049156">
    <property type="entry name" value="Phage_chap_TAC_15-like"/>
</dbReference>
<name>A0ABV6EI43_9GAMM</name>
<evidence type="ECO:0000313" key="1">
    <source>
        <dbReference type="EMBL" id="MFC0228681.1"/>
    </source>
</evidence>
<dbReference type="EMBL" id="JBHLXG010000022">
    <property type="protein sequence ID" value="MFC0228681.1"/>
    <property type="molecule type" value="Genomic_DNA"/>
</dbReference>
<dbReference type="Proteomes" id="UP001589792">
    <property type="component" value="Unassembled WGS sequence"/>
</dbReference>
<keyword evidence="2" id="KW-1185">Reference proteome</keyword>
<evidence type="ECO:0000313" key="2">
    <source>
        <dbReference type="Proteomes" id="UP001589792"/>
    </source>
</evidence>
<dbReference type="Pfam" id="PF21822">
    <property type="entry name" value="Phage_TAC_15"/>
    <property type="match status" value="1"/>
</dbReference>
<organism evidence="1 2">
    <name type="scientific">Serratia aquatilis</name>
    <dbReference type="NCBI Taxonomy" id="1737515"/>
    <lineage>
        <taxon>Bacteria</taxon>
        <taxon>Pseudomonadati</taxon>
        <taxon>Pseudomonadota</taxon>
        <taxon>Gammaproteobacteria</taxon>
        <taxon>Enterobacterales</taxon>
        <taxon>Yersiniaceae</taxon>
        <taxon>Serratia</taxon>
    </lineage>
</organism>
<proteinExistence type="predicted"/>
<gene>
    <name evidence="1" type="ORF">ACFFJ3_19640</name>
</gene>
<protein>
    <submittedName>
        <fullName evidence="1">Phage tail assembly chaperone</fullName>
    </submittedName>
</protein>
<accession>A0ABV6EI43</accession>
<dbReference type="RefSeq" id="WP_380678598.1">
    <property type="nucleotide sequence ID" value="NZ_CP173186.1"/>
</dbReference>
<comment type="caution">
    <text evidence="1">The sequence shown here is derived from an EMBL/GenBank/DDBJ whole genome shotgun (WGS) entry which is preliminary data.</text>
</comment>
<reference evidence="1 2" key="1">
    <citation type="submission" date="2024-09" db="EMBL/GenBank/DDBJ databases">
        <authorList>
            <person name="Sun Q."/>
            <person name="Mori K."/>
        </authorList>
    </citation>
    <scope>NUCLEOTIDE SEQUENCE [LARGE SCALE GENOMIC DNA]</scope>
    <source>
        <strain evidence="1 2">CCM 8626</strain>
    </source>
</reference>
<sequence>MEFELKDNHYRVAKMDVFAQFRLSRKLLPMLMGVIGDPKNIKNGGTSMETLLPKMAEVISSMSDEDCNAVIYPCLAVVSRQNGKTWSPVFSQDVLMFDDIDMMDMLQIVGRVVGDALGSFLPTAPANGMDILPAG</sequence>